<dbReference type="Pfam" id="PF08241">
    <property type="entry name" value="Methyltransf_11"/>
    <property type="match status" value="1"/>
</dbReference>
<dbReference type="AlphaFoldDB" id="A0A1J5HSD9"/>
<accession>A0A1J5HSD9</accession>
<feature type="domain" description="Methyltransferase type 11" evidence="1">
    <location>
        <begin position="56"/>
        <end position="103"/>
    </location>
</feature>
<evidence type="ECO:0000313" key="2">
    <source>
        <dbReference type="EMBL" id="OIP87716.1"/>
    </source>
</evidence>
<dbReference type="InterPro" id="IPR029063">
    <property type="entry name" value="SAM-dependent_MTases_sf"/>
</dbReference>
<evidence type="ECO:0000313" key="3">
    <source>
        <dbReference type="Proteomes" id="UP000182344"/>
    </source>
</evidence>
<dbReference type="InterPro" id="IPR013216">
    <property type="entry name" value="Methyltransf_11"/>
</dbReference>
<dbReference type="SUPFAM" id="SSF53335">
    <property type="entry name" value="S-adenosyl-L-methionine-dependent methyltransferases"/>
    <property type="match status" value="1"/>
</dbReference>
<proteinExistence type="predicted"/>
<comment type="caution">
    <text evidence="2">The sequence shown here is derived from an EMBL/GenBank/DDBJ whole genome shotgun (WGS) entry which is preliminary data.</text>
</comment>
<sequence>MVNINLGSGPFSAVGWINFDYGLLPLLGKLNLTGLVSRLGLLDKSYVIKWPKIRYFDIRRSLPLKSDTVDNIYCSNVLEHFEKYEAEKILRECRRVLGRKGLLRVVLPDIRKLMVNYKNSNEFCQEFYGYDKDVSKFSNIFIRGHQWMYDVEMFVKLLLKCGFTKVNVVTYKQGNCPDIDVLDLPIHERLCFYVEATA</sequence>
<dbReference type="STRING" id="1805376.AUK05_00630"/>
<dbReference type="GO" id="GO:0008757">
    <property type="term" value="F:S-adenosylmethionine-dependent methyltransferase activity"/>
    <property type="evidence" value="ECO:0007669"/>
    <property type="project" value="InterPro"/>
</dbReference>
<dbReference type="Proteomes" id="UP000182344">
    <property type="component" value="Unassembled WGS sequence"/>
</dbReference>
<dbReference type="EMBL" id="MNZO01000009">
    <property type="protein sequence ID" value="OIP87716.1"/>
    <property type="molecule type" value="Genomic_DNA"/>
</dbReference>
<protein>
    <recommendedName>
        <fullName evidence="1">Methyltransferase type 11 domain-containing protein</fullName>
    </recommendedName>
</protein>
<gene>
    <name evidence="2" type="ORF">AUK05_00630</name>
</gene>
<name>A0A1J5HSD9_9BACT</name>
<dbReference type="Gene3D" id="3.40.50.150">
    <property type="entry name" value="Vaccinia Virus protein VP39"/>
    <property type="match status" value="1"/>
</dbReference>
<evidence type="ECO:0000259" key="1">
    <source>
        <dbReference type="Pfam" id="PF08241"/>
    </source>
</evidence>
<organism evidence="2 3">
    <name type="scientific">Candidatus Shapirobacteria bacterium CG2_30_35_20</name>
    <dbReference type="NCBI Taxonomy" id="1805376"/>
    <lineage>
        <taxon>Bacteria</taxon>
        <taxon>Candidatus Shapironibacteriota</taxon>
    </lineage>
</organism>
<reference evidence="2 3" key="1">
    <citation type="journal article" date="2016" name="Environ. Microbiol.">
        <title>Genomic resolution of a cold subsurface aquifer community provides metabolic insights for novel microbes adapted to high CO concentrations.</title>
        <authorList>
            <person name="Probst A.J."/>
            <person name="Castelle C.J."/>
            <person name="Singh A."/>
            <person name="Brown C.T."/>
            <person name="Anantharaman K."/>
            <person name="Sharon I."/>
            <person name="Hug L.A."/>
            <person name="Burstein D."/>
            <person name="Emerson J.B."/>
            <person name="Thomas B.C."/>
            <person name="Banfield J.F."/>
        </authorList>
    </citation>
    <scope>NUCLEOTIDE SEQUENCE [LARGE SCALE GENOMIC DNA]</scope>
    <source>
        <strain evidence="2">CG2_30_35_20</strain>
    </source>
</reference>